<dbReference type="Pfam" id="PF01171">
    <property type="entry name" value="ATP_bind_3"/>
    <property type="match status" value="1"/>
</dbReference>
<reference evidence="9 10" key="1">
    <citation type="submission" date="2019-08" db="EMBL/GenBank/DDBJ databases">
        <title>Deep-cultivation of Planctomycetes and their phenomic and genomic characterization uncovers novel biology.</title>
        <authorList>
            <person name="Wiegand S."/>
            <person name="Jogler M."/>
            <person name="Boedeker C."/>
            <person name="Pinto D."/>
            <person name="Vollmers J."/>
            <person name="Rivas-Marin E."/>
            <person name="Kohn T."/>
            <person name="Peeters S.H."/>
            <person name="Heuer A."/>
            <person name="Rast P."/>
            <person name="Oberbeckmann S."/>
            <person name="Bunk B."/>
            <person name="Jeske O."/>
            <person name="Meyerdierks A."/>
            <person name="Storesund J.E."/>
            <person name="Kallscheuer N."/>
            <person name="Luecker S."/>
            <person name="Lage O.M."/>
            <person name="Pohl T."/>
            <person name="Merkel B.J."/>
            <person name="Hornburger P."/>
            <person name="Mueller R.-W."/>
            <person name="Bruemmer F."/>
            <person name="Labrenz M."/>
            <person name="Spormann A.M."/>
            <person name="Op den Camp H."/>
            <person name="Overmann J."/>
            <person name="Amann R."/>
            <person name="Jetten M.S.M."/>
            <person name="Mascher T."/>
            <person name="Medema M.H."/>
            <person name="Devos D.P."/>
            <person name="Kaster A.-K."/>
            <person name="Ovreas L."/>
            <person name="Rohde M."/>
            <person name="Galperin M.Y."/>
            <person name="Jogler C."/>
        </authorList>
    </citation>
    <scope>NUCLEOTIDE SEQUENCE [LARGE SCALE GENOMIC DNA]</scope>
    <source>
        <strain evidence="9 10">UC8</strain>
    </source>
</reference>
<dbReference type="InterPro" id="IPR012094">
    <property type="entry name" value="tRNA_Ile_lys_synt"/>
</dbReference>
<dbReference type="GO" id="GO:0005737">
    <property type="term" value="C:cytoplasm"/>
    <property type="evidence" value="ECO:0007669"/>
    <property type="project" value="UniProtKB-SubCell"/>
</dbReference>
<comment type="catalytic activity">
    <reaction evidence="5 6">
        <text>cytidine(34) in tRNA(Ile2) + L-lysine + ATP = lysidine(34) in tRNA(Ile2) + AMP + diphosphate + H(+)</text>
        <dbReference type="Rhea" id="RHEA:43744"/>
        <dbReference type="Rhea" id="RHEA-COMP:10625"/>
        <dbReference type="Rhea" id="RHEA-COMP:10670"/>
        <dbReference type="ChEBI" id="CHEBI:15378"/>
        <dbReference type="ChEBI" id="CHEBI:30616"/>
        <dbReference type="ChEBI" id="CHEBI:32551"/>
        <dbReference type="ChEBI" id="CHEBI:33019"/>
        <dbReference type="ChEBI" id="CHEBI:82748"/>
        <dbReference type="ChEBI" id="CHEBI:83665"/>
        <dbReference type="ChEBI" id="CHEBI:456215"/>
        <dbReference type="EC" id="6.3.4.19"/>
    </reaction>
</comment>
<feature type="binding site" evidence="6">
    <location>
        <begin position="52"/>
        <end position="57"/>
    </location>
    <ligand>
        <name>ATP</name>
        <dbReference type="ChEBI" id="CHEBI:30616"/>
    </ligand>
</feature>
<dbReference type="EC" id="6.3.4.19" evidence="6"/>
<evidence type="ECO:0000256" key="5">
    <source>
        <dbReference type="ARBA" id="ARBA00048539"/>
    </source>
</evidence>
<proteinExistence type="inferred from homology"/>
<feature type="region of interest" description="Disordered" evidence="7">
    <location>
        <begin position="1"/>
        <end position="20"/>
    </location>
</feature>
<dbReference type="PANTHER" id="PTHR43033">
    <property type="entry name" value="TRNA(ILE)-LYSIDINE SYNTHASE-RELATED"/>
    <property type="match status" value="1"/>
</dbReference>
<feature type="domain" description="tRNA(Ile)-lysidine/2-thiocytidine synthase N-terminal" evidence="8">
    <location>
        <begin position="47"/>
        <end position="227"/>
    </location>
</feature>
<dbReference type="KEGG" id="rul:UC8_09940"/>
<keyword evidence="10" id="KW-1185">Reference proteome</keyword>
<gene>
    <name evidence="6 9" type="primary">tilS</name>
    <name evidence="9" type="ORF">UC8_09940</name>
</gene>
<dbReference type="InterPro" id="IPR011063">
    <property type="entry name" value="TilS/TtcA_N"/>
</dbReference>
<keyword evidence="6" id="KW-0963">Cytoplasm</keyword>
<protein>
    <recommendedName>
        <fullName evidence="6">tRNA(Ile)-lysidine synthase</fullName>
        <ecNumber evidence="6">6.3.4.19</ecNumber>
    </recommendedName>
    <alternativeName>
        <fullName evidence="6">tRNA(Ile)-2-lysyl-cytidine synthase</fullName>
    </alternativeName>
    <alternativeName>
        <fullName evidence="6">tRNA(Ile)-lysidine synthetase</fullName>
    </alternativeName>
</protein>
<dbReference type="CDD" id="cd01992">
    <property type="entry name" value="TilS_N"/>
    <property type="match status" value="1"/>
</dbReference>
<dbReference type="RefSeq" id="WP_068142293.1">
    <property type="nucleotide sequence ID" value="NZ_CP042914.1"/>
</dbReference>
<name>A0A5B9QYL1_9BACT</name>
<sequence length="349" mass="39328">MAIRQSYQLSKRAETMGTEKPSEDPFICLCQQVAHNWPPRRWADVSTVVAVSGGADSVALLRTLAALHQQAEGRGRLHVVHFHHRMRGPAADADAEFVRQLAADLQLEFQLGYAAEQVADEAAMRDMRYQFLGEQAHRLGARYVALGHTLDDNVETLLHQTMRGCGPAGWTGMPVHRELVADVVLMRPLLSLRRQGLTAALRQLQQPWREDATNQQLHWKRNWIRHQLLPLIESQYPQASERMARTIEQQAEVMEVIDEQARCWIEACVTTASGAIVVRHHAAANAVVIHALRKLWDQQAWPRGQMSESHWRAALAAIKANHADRFDLPGGVAVMVNKEETVFERSQAP</sequence>
<keyword evidence="4 6" id="KW-0067">ATP-binding</keyword>
<dbReference type="GO" id="GO:0006400">
    <property type="term" value="P:tRNA modification"/>
    <property type="evidence" value="ECO:0007669"/>
    <property type="project" value="UniProtKB-UniRule"/>
</dbReference>
<evidence type="ECO:0000256" key="6">
    <source>
        <dbReference type="HAMAP-Rule" id="MF_01161"/>
    </source>
</evidence>
<comment type="subcellular location">
    <subcellularLocation>
        <location evidence="6">Cytoplasm</location>
    </subcellularLocation>
</comment>
<dbReference type="InterPro" id="IPR012795">
    <property type="entry name" value="tRNA_Ile_lys_synt_N"/>
</dbReference>
<evidence type="ECO:0000256" key="3">
    <source>
        <dbReference type="ARBA" id="ARBA00022741"/>
    </source>
</evidence>
<keyword evidence="2 6" id="KW-0819">tRNA processing</keyword>
<evidence type="ECO:0000256" key="1">
    <source>
        <dbReference type="ARBA" id="ARBA00022598"/>
    </source>
</evidence>
<comment type="similarity">
    <text evidence="6">Belongs to the tRNA(Ile)-lysidine synthase family.</text>
</comment>
<keyword evidence="3 6" id="KW-0547">Nucleotide-binding</keyword>
<dbReference type="AlphaFoldDB" id="A0A5B9QYL1"/>
<dbReference type="GO" id="GO:0032267">
    <property type="term" value="F:tRNA(Ile)-lysidine synthase activity"/>
    <property type="evidence" value="ECO:0007669"/>
    <property type="project" value="UniProtKB-EC"/>
</dbReference>
<comment type="domain">
    <text evidence="6">The N-terminal region contains the highly conserved SGGXDS motif, predicted to be a P-loop motif involved in ATP binding.</text>
</comment>
<evidence type="ECO:0000256" key="4">
    <source>
        <dbReference type="ARBA" id="ARBA00022840"/>
    </source>
</evidence>
<evidence type="ECO:0000256" key="7">
    <source>
        <dbReference type="SAM" id="MobiDB-lite"/>
    </source>
</evidence>
<keyword evidence="1 6" id="KW-0436">Ligase</keyword>
<dbReference type="NCBIfam" id="TIGR02432">
    <property type="entry name" value="lysidine_TilS_N"/>
    <property type="match status" value="1"/>
</dbReference>
<dbReference type="Gene3D" id="3.40.50.620">
    <property type="entry name" value="HUPs"/>
    <property type="match status" value="1"/>
</dbReference>
<evidence type="ECO:0000256" key="2">
    <source>
        <dbReference type="ARBA" id="ARBA00022694"/>
    </source>
</evidence>
<evidence type="ECO:0000313" key="9">
    <source>
        <dbReference type="EMBL" id="QEG39033.1"/>
    </source>
</evidence>
<evidence type="ECO:0000313" key="10">
    <source>
        <dbReference type="Proteomes" id="UP000325286"/>
    </source>
</evidence>
<dbReference type="PANTHER" id="PTHR43033:SF1">
    <property type="entry name" value="TRNA(ILE)-LYSIDINE SYNTHASE-RELATED"/>
    <property type="match status" value="1"/>
</dbReference>
<dbReference type="SUPFAM" id="SSF52402">
    <property type="entry name" value="Adenine nucleotide alpha hydrolases-like"/>
    <property type="match status" value="1"/>
</dbReference>
<dbReference type="HAMAP" id="MF_01161">
    <property type="entry name" value="tRNA_Ile_lys_synt"/>
    <property type="match status" value="1"/>
</dbReference>
<dbReference type="InterPro" id="IPR014729">
    <property type="entry name" value="Rossmann-like_a/b/a_fold"/>
</dbReference>
<dbReference type="GO" id="GO:0005524">
    <property type="term" value="F:ATP binding"/>
    <property type="evidence" value="ECO:0007669"/>
    <property type="project" value="UniProtKB-UniRule"/>
</dbReference>
<comment type="function">
    <text evidence="6">Ligates lysine onto the cytidine present at position 34 of the AUA codon-specific tRNA(Ile) that contains the anticodon CAU, in an ATP-dependent manner. Cytidine is converted to lysidine, thus changing the amino acid specificity of the tRNA from methionine to isoleucine.</text>
</comment>
<dbReference type="Proteomes" id="UP000325286">
    <property type="component" value="Chromosome"/>
</dbReference>
<accession>A0A5B9QYL1</accession>
<dbReference type="EMBL" id="CP042914">
    <property type="protein sequence ID" value="QEG39033.1"/>
    <property type="molecule type" value="Genomic_DNA"/>
</dbReference>
<evidence type="ECO:0000259" key="8">
    <source>
        <dbReference type="Pfam" id="PF01171"/>
    </source>
</evidence>
<organism evidence="9 10">
    <name type="scientific">Roseimaritima ulvae</name>
    <dbReference type="NCBI Taxonomy" id="980254"/>
    <lineage>
        <taxon>Bacteria</taxon>
        <taxon>Pseudomonadati</taxon>
        <taxon>Planctomycetota</taxon>
        <taxon>Planctomycetia</taxon>
        <taxon>Pirellulales</taxon>
        <taxon>Pirellulaceae</taxon>
        <taxon>Roseimaritima</taxon>
    </lineage>
</organism>